<feature type="domain" description="Fibronectin type-III" evidence="4">
    <location>
        <begin position="474"/>
        <end position="563"/>
    </location>
</feature>
<evidence type="ECO:0000256" key="1">
    <source>
        <dbReference type="ARBA" id="ARBA00022737"/>
    </source>
</evidence>
<feature type="domain" description="Fibronectin type-III" evidence="4">
    <location>
        <begin position="843"/>
        <end position="935"/>
    </location>
</feature>
<dbReference type="Proteomes" id="UP001596405">
    <property type="component" value="Unassembled WGS sequence"/>
</dbReference>
<dbReference type="SMART" id="SM00112">
    <property type="entry name" value="CA"/>
    <property type="match status" value="1"/>
</dbReference>
<dbReference type="Gene3D" id="2.60.40.60">
    <property type="entry name" value="Cadherins"/>
    <property type="match status" value="1"/>
</dbReference>
<dbReference type="InterPro" id="IPR050964">
    <property type="entry name" value="Striated_Muscle_Regulatory"/>
</dbReference>
<proteinExistence type="predicted"/>
<dbReference type="RefSeq" id="WP_066621920.1">
    <property type="nucleotide sequence ID" value="NZ_JBHSYQ010000016.1"/>
</dbReference>
<evidence type="ECO:0000259" key="4">
    <source>
        <dbReference type="PROSITE" id="PS50853"/>
    </source>
</evidence>
<dbReference type="NCBIfam" id="TIGR04131">
    <property type="entry name" value="Bac_Flav_CTERM"/>
    <property type="match status" value="1"/>
</dbReference>
<protein>
    <submittedName>
        <fullName evidence="5">Fibronectin type III domain-containing protein</fullName>
    </submittedName>
</protein>
<dbReference type="SUPFAM" id="SSF49265">
    <property type="entry name" value="Fibronectin type III"/>
    <property type="match status" value="4"/>
</dbReference>
<keyword evidence="2" id="KW-0732">Signal</keyword>
<feature type="domain" description="Fibronectin type-III" evidence="4">
    <location>
        <begin position="939"/>
        <end position="1028"/>
    </location>
</feature>
<evidence type="ECO:0000256" key="2">
    <source>
        <dbReference type="SAM" id="SignalP"/>
    </source>
</evidence>
<feature type="domain" description="Fibronectin type-III" evidence="4">
    <location>
        <begin position="1032"/>
        <end position="1121"/>
    </location>
</feature>
<dbReference type="InterPro" id="IPR013783">
    <property type="entry name" value="Ig-like_fold"/>
</dbReference>
<name>A0ABW2DTN1_9BACT</name>
<feature type="signal peptide" evidence="2">
    <location>
        <begin position="1"/>
        <end position="20"/>
    </location>
</feature>
<dbReference type="EMBL" id="JBHSYQ010000016">
    <property type="protein sequence ID" value="MFC7000019.1"/>
    <property type="molecule type" value="Genomic_DNA"/>
</dbReference>
<feature type="chain" id="PRO_5046439640" evidence="2">
    <location>
        <begin position="21"/>
        <end position="1808"/>
    </location>
</feature>
<feature type="domain" description="Fibronectin type-III" evidence="4">
    <location>
        <begin position="753"/>
        <end position="842"/>
    </location>
</feature>
<feature type="domain" description="Fibronectin type-III" evidence="4">
    <location>
        <begin position="660"/>
        <end position="749"/>
    </location>
</feature>
<organism evidence="5 6">
    <name type="scientific">Rufibacter roseus</name>
    <dbReference type="NCBI Taxonomy" id="1567108"/>
    <lineage>
        <taxon>Bacteria</taxon>
        <taxon>Pseudomonadati</taxon>
        <taxon>Bacteroidota</taxon>
        <taxon>Cytophagia</taxon>
        <taxon>Cytophagales</taxon>
        <taxon>Hymenobacteraceae</taxon>
        <taxon>Rufibacter</taxon>
    </lineage>
</organism>
<dbReference type="PANTHER" id="PTHR13817">
    <property type="entry name" value="TITIN"/>
    <property type="match status" value="1"/>
</dbReference>
<reference evidence="6" key="1">
    <citation type="journal article" date="2019" name="Int. J. Syst. Evol. Microbiol.">
        <title>The Global Catalogue of Microorganisms (GCM) 10K type strain sequencing project: providing services to taxonomists for standard genome sequencing and annotation.</title>
        <authorList>
            <consortium name="The Broad Institute Genomics Platform"/>
            <consortium name="The Broad Institute Genome Sequencing Center for Infectious Disease"/>
            <person name="Wu L."/>
            <person name="Ma J."/>
        </authorList>
    </citation>
    <scope>NUCLEOTIDE SEQUENCE [LARGE SCALE GENOMIC DNA]</scope>
    <source>
        <strain evidence="6">CGMCC 4.7393</strain>
    </source>
</reference>
<sequence>MRKVLLLFLGVFLLISAVQAQSIVVNKLLNGSNDADGNTDAVELLVIQDHLDITGHTIKDFENNLAAEGGRFEFKDHPLWKNLRKGTTIVLRNARAPFAGYEQDTDPSDFTIDVLLQNTTYFTNRGGSAVFNLTSNDMVMIKTGDPSGTAGSIHAFAFGSEANINASAHFNATASPKIKLVYASPGGGYFYHTTNPTQTVADYNGTDALANNSINNANDAQRQWHYGFGAGNRNYIASLRRSVLQESPVSAPVVVNKMYNASETGDGKSDAVELLVVQDHFDMRNLIIKDYNDNVVNDTGGKYRFNNIDFWSDLRAGTTIVLRKTESQFEGYVQDTDPSDYTLDLLLNDASTYLTRVSAAGHEFNLTNTDMVVLKRGDMNGAGNAIHAMASNSGNASTAGSFFNAVYSPRLWTTGGNGAAGTFVYPNNPTKSIADFDGEKASTSTEPNKNWGYGFGENNIAFISSLRPSVAPAAPTGLTATAASSSAITLSWTDASDDETGFEVERSINGTDFTSLASVGANVVTYQDNSLEASTRYYYRVRATGDQENSAYSNIADATTLEATPAAPSNLTATAISNTEINLAWTDNSTNETGFEIERSSDGENFTSLHTTTAGVVTYPDQPLTATTRYYYRVRALGNAANSGYSNIADATTLEPKPLAPTGLTATAASSSTINLSWTDNSTNETGFELEQSLDGTTFAALATVGANVTTYENTNLSASTQYFYRVRAVGTGGVSEYSSVANATTNAGAVLAPSNLTATAVSTTQIDLAWADNSNNETGFEIERSADGVAFTLLTSVAADVTTYSNTGLTSSTQYHYRVRATGAESNSAYTNVANATTLEAVPANPGTLAAVAVSHEQINLTWADNSVNETGFEIERSTDGTSFTLVTTTAANATSFSNTGLTPNTQYHYRVRAVGAPGPSGYTNVANATTTTGIPVAPTALTATATSFNQINLTWTDNSVIETGFEIEQSTDGTTFAALATVGANVTTYSNTGLNPASRYYYRVRAVGPVDNSVYSNVADATTQSGIPVAPSALTATVASSSQINLSWTDNASIETGFQIERSTDGITFAALATVGSNVTNYSNTGLTGSTTYHYRVSAVGPGGSSAFSNVAQATTSAPVPVPSIVINKIYNATSVWEGTSDAVELLVIQDHLDMRGMIVKDLEANATSDNGGKYQFNNIDFWKDMRSGTTIVLRKTQSQQAGYVQDTDASDFTIDLLLTDASTLITRVSPNGHEFNFTGTDIAIIKTGERYGFDNVIHAFATNNGGNTTLFQAITAPMLISPMVTNSGAFQYPLAPERTGADYIGVKAEENRGPDRGWGVGFGEGNMAFIAALREAVLLVAPTDLAATAVSVNQVDLTWTDNSNIETGFEIERSFDGTTFTTLATVGANATSYTDNSVQSGTQYYYRVRAAGNVVFSAYTNVAGASTNIAYVTSISLAPQPLYENAAIGTVAGTLTSTSENPTATFSYSLVSGAGDTDNALFTIADNQLRTAAALNYEAKSSHSVRVRSTSSSGHFLEETIVVQVLDVNEAPTMAAIENQTVCSTIAQQTVNLTGITAGPEVNQTVTLSVASSNSAMFDALNVNLGANGTGQVTYSLRAGVFGTATVTVTVRDNGGTANGGVDEFSRTFTVNSVELPTIAITSDQGNQLSKGLTATLTATGGTSYVWANADGIISGQNSAYITVRPEATTTYSVTATNASGCAATQSFTVTVSENYSVLETANILSPNNDGVNDTWVIKNIDFYRNNEVKVFDKAGRVVFSQRGYNNTWNGTYQNAPLAEGTYYYIVDFGNGQPSFKGFITIVRQ</sequence>
<gene>
    <name evidence="5" type="ORF">ACFQHR_20460</name>
</gene>
<dbReference type="InterPro" id="IPR003961">
    <property type="entry name" value="FN3_dom"/>
</dbReference>
<dbReference type="PANTHER" id="PTHR13817:SF73">
    <property type="entry name" value="FIBRONECTIN TYPE-III DOMAIN-CONTAINING PROTEIN"/>
    <property type="match status" value="1"/>
</dbReference>
<dbReference type="CDD" id="cd11304">
    <property type="entry name" value="Cadherin_repeat"/>
    <property type="match status" value="1"/>
</dbReference>
<evidence type="ECO:0000313" key="6">
    <source>
        <dbReference type="Proteomes" id="UP001596405"/>
    </source>
</evidence>
<dbReference type="CDD" id="cd00063">
    <property type="entry name" value="FN3"/>
    <property type="match status" value="8"/>
</dbReference>
<keyword evidence="1" id="KW-0677">Repeat</keyword>
<dbReference type="SMART" id="SM00060">
    <property type="entry name" value="FN3"/>
    <property type="match status" value="8"/>
</dbReference>
<dbReference type="Gene3D" id="2.60.40.10">
    <property type="entry name" value="Immunoglobulins"/>
    <property type="match status" value="8"/>
</dbReference>
<comment type="caution">
    <text evidence="5">The sequence shown here is derived from an EMBL/GenBank/DDBJ whole genome shotgun (WGS) entry which is preliminary data.</text>
</comment>
<dbReference type="PROSITE" id="PS50268">
    <property type="entry name" value="CADHERIN_2"/>
    <property type="match status" value="1"/>
</dbReference>
<dbReference type="InterPro" id="IPR036116">
    <property type="entry name" value="FN3_sf"/>
</dbReference>
<feature type="domain" description="Fibronectin type-III" evidence="4">
    <location>
        <begin position="1344"/>
        <end position="1433"/>
    </location>
</feature>
<dbReference type="Pfam" id="PF13585">
    <property type="entry name" value="CHU_C"/>
    <property type="match status" value="1"/>
</dbReference>
<dbReference type="PROSITE" id="PS50853">
    <property type="entry name" value="FN3"/>
    <property type="match status" value="8"/>
</dbReference>
<dbReference type="Pfam" id="PF00041">
    <property type="entry name" value="fn3"/>
    <property type="match status" value="7"/>
</dbReference>
<feature type="domain" description="Fibronectin type-III" evidence="4">
    <location>
        <begin position="567"/>
        <end position="656"/>
    </location>
</feature>
<accession>A0ABW2DTN1</accession>
<evidence type="ECO:0000313" key="5">
    <source>
        <dbReference type="EMBL" id="MFC7000019.1"/>
    </source>
</evidence>
<dbReference type="SUPFAM" id="SSF49313">
    <property type="entry name" value="Cadherin-like"/>
    <property type="match status" value="1"/>
</dbReference>
<feature type="domain" description="Cadherin" evidence="3">
    <location>
        <begin position="1447"/>
        <end position="1537"/>
    </location>
</feature>
<dbReference type="InterPro" id="IPR002126">
    <property type="entry name" value="Cadherin-like_dom"/>
</dbReference>
<dbReference type="InterPro" id="IPR015919">
    <property type="entry name" value="Cadherin-like_sf"/>
</dbReference>
<keyword evidence="6" id="KW-1185">Reference proteome</keyword>
<dbReference type="InterPro" id="IPR026341">
    <property type="entry name" value="T9SS_type_B"/>
</dbReference>
<evidence type="ECO:0000259" key="3">
    <source>
        <dbReference type="PROSITE" id="PS50268"/>
    </source>
</evidence>